<feature type="domain" description="TonB-dependent receptor-like beta-barrel" evidence="17">
    <location>
        <begin position="263"/>
        <end position="705"/>
    </location>
</feature>
<evidence type="ECO:0000256" key="9">
    <source>
        <dbReference type="ARBA" id="ARBA00023065"/>
    </source>
</evidence>
<keyword evidence="6 14" id="KW-0812">Transmembrane</keyword>
<evidence type="ECO:0000256" key="14">
    <source>
        <dbReference type="PROSITE-ProRule" id="PRU01360"/>
    </source>
</evidence>
<dbReference type="InterPro" id="IPR012910">
    <property type="entry name" value="Plug_dom"/>
</dbReference>
<keyword evidence="5" id="KW-0410">Iron transport</keyword>
<reference evidence="19" key="1">
    <citation type="submission" date="2022-04" db="EMBL/GenBank/DDBJ databases">
        <title>Brenneria sp. isolated from walnut trees in Serbia.</title>
        <authorList>
            <person name="Gasic K."/>
            <person name="Zlatkovic N."/>
            <person name="Kuzmanovic N."/>
        </authorList>
    </citation>
    <scope>NUCLEOTIDE SEQUENCE</scope>
    <source>
        <strain evidence="20">KBI 423</strain>
        <strain evidence="19">KBI 447</strain>
    </source>
</reference>
<keyword evidence="21" id="KW-1185">Reference proteome</keyword>
<keyword evidence="7 16" id="KW-0732">Signal</keyword>
<evidence type="ECO:0000256" key="12">
    <source>
        <dbReference type="ARBA" id="ARBA00023170"/>
    </source>
</evidence>
<comment type="caution">
    <text evidence="19">The sequence shown here is derived from an EMBL/GenBank/DDBJ whole genome shotgun (WGS) entry which is preliminary data.</text>
</comment>
<feature type="domain" description="TonB-dependent receptor plug" evidence="18">
    <location>
        <begin position="86"/>
        <end position="187"/>
    </location>
</feature>
<dbReference type="PROSITE" id="PS52016">
    <property type="entry name" value="TONB_DEPENDENT_REC_3"/>
    <property type="match status" value="1"/>
</dbReference>
<evidence type="ECO:0000256" key="15">
    <source>
        <dbReference type="RuleBase" id="RU003357"/>
    </source>
</evidence>
<evidence type="ECO:0000256" key="4">
    <source>
        <dbReference type="ARBA" id="ARBA00022452"/>
    </source>
</evidence>
<feature type="chain" id="PRO_5041389109" evidence="16">
    <location>
        <begin position="30"/>
        <end position="737"/>
    </location>
</feature>
<dbReference type="Proteomes" id="UP001165568">
    <property type="component" value="Unassembled WGS sequence"/>
</dbReference>
<dbReference type="PANTHER" id="PTHR32552">
    <property type="entry name" value="FERRICHROME IRON RECEPTOR-RELATED"/>
    <property type="match status" value="1"/>
</dbReference>
<dbReference type="FunFam" id="2.40.170.20:FF:000005">
    <property type="entry name" value="TonB-dependent siderophore receptor"/>
    <property type="match status" value="1"/>
</dbReference>
<dbReference type="InterPro" id="IPR000531">
    <property type="entry name" value="Beta-barrel_TonB"/>
</dbReference>
<dbReference type="EMBL" id="JAMPJU010000013">
    <property type="protein sequence ID" value="MCV9883549.1"/>
    <property type="molecule type" value="Genomic_DNA"/>
</dbReference>
<evidence type="ECO:0000256" key="13">
    <source>
        <dbReference type="ARBA" id="ARBA00023237"/>
    </source>
</evidence>
<comment type="similarity">
    <text evidence="2 14 15">Belongs to the TonB-dependent receptor family.</text>
</comment>
<keyword evidence="10 15" id="KW-0798">TonB box</keyword>
<proteinExistence type="inferred from homology"/>
<evidence type="ECO:0000313" key="20">
    <source>
        <dbReference type="EMBL" id="MCV9883549.1"/>
    </source>
</evidence>
<evidence type="ECO:0000256" key="16">
    <source>
        <dbReference type="SAM" id="SignalP"/>
    </source>
</evidence>
<dbReference type="GO" id="GO:0038023">
    <property type="term" value="F:signaling receptor activity"/>
    <property type="evidence" value="ECO:0007669"/>
    <property type="project" value="InterPro"/>
</dbReference>
<keyword evidence="4 14" id="KW-1134">Transmembrane beta strand</keyword>
<dbReference type="NCBIfam" id="TIGR01783">
    <property type="entry name" value="TonB-siderophor"/>
    <property type="match status" value="1"/>
</dbReference>
<dbReference type="InterPro" id="IPR039426">
    <property type="entry name" value="TonB-dep_rcpt-like"/>
</dbReference>
<dbReference type="Gene3D" id="2.40.170.20">
    <property type="entry name" value="TonB-dependent receptor, beta-barrel domain"/>
    <property type="match status" value="1"/>
</dbReference>
<dbReference type="CDD" id="cd01347">
    <property type="entry name" value="ligand_gated_channel"/>
    <property type="match status" value="1"/>
</dbReference>
<sequence>MKIKHKKCFCAAMHMGLLLAVVHPVQSVAADTQHNTTQHNTTQHNTTQQNDTITVVAGTANESPTAPLKGMVATTSQAGSKTATPLIKTPQSISVVTRDQMDAQDVSSVPQALRYTAGVVAEYRGSSNRYDEVFIRGLSYVPRFLDGLSFGASAGAQTGVIDPWLLERVEVVKGPASVLYGQVNPGGLVSMTSKRPTATPIHKIQLKGGNNDLAQGAFDFGGALNDDNTLLYRLNGLARTQHNQVDDYKETRYAIAPSLTWYPNIDTRFTLLTSFQKDPDAGYRNFLPSVGTVFGTERGYIPFDFNVSDPSFNLSKREQAAIGYEFEHNFNEIFTFRQNARYANITQKYKYFIYRNSDSTYVLNRRAQREERDTDEFALDNQLQAQFATGMVDHVVLTGLDYRWNKDRQKLWQGNSTSYQIDWSSPVYGVPVDERSLIKSTDQRQTLDQLGVYVQDQMEWNNWNLLLSGRYDWTEVRTDDYLDSSQVQQNDSKFTGRAALLYAFDNGVSPYVSYSTSFEPNLQTNRAPGTPPFSPTTGKQVEVGIKYQPPGWNTLMSLSLYDLRQQNVSTYNSSLGWFEPVGEIRNQGLEVEVHSALTESINLIASYSYIDSETTKTTVAGTQGKTPARIPSHMASLWGEYNFHSGVANGLGVGLGARYIGTSYGNAQNTFKVPSVDLYDAKVSYELGGLTPSLKGVSAQVNLNNMFDKKYVATCASATACFYGIGRTVTATINYEW</sequence>
<dbReference type="InterPro" id="IPR010105">
    <property type="entry name" value="TonB_sidphr_rcpt"/>
</dbReference>
<dbReference type="Pfam" id="PF07715">
    <property type="entry name" value="Plug"/>
    <property type="match status" value="1"/>
</dbReference>
<feature type="signal peptide" evidence="16">
    <location>
        <begin position="1"/>
        <end position="29"/>
    </location>
</feature>
<evidence type="ECO:0000256" key="10">
    <source>
        <dbReference type="ARBA" id="ARBA00023077"/>
    </source>
</evidence>
<evidence type="ECO:0000256" key="7">
    <source>
        <dbReference type="ARBA" id="ARBA00022729"/>
    </source>
</evidence>
<dbReference type="GO" id="GO:0015344">
    <property type="term" value="F:siderophore uptake transmembrane transporter activity"/>
    <property type="evidence" value="ECO:0007669"/>
    <property type="project" value="TreeGrafter"/>
</dbReference>
<evidence type="ECO:0000256" key="5">
    <source>
        <dbReference type="ARBA" id="ARBA00022496"/>
    </source>
</evidence>
<dbReference type="InterPro" id="IPR037066">
    <property type="entry name" value="Plug_dom_sf"/>
</dbReference>
<protein>
    <submittedName>
        <fullName evidence="19">TonB-dependent siderophore receptor</fullName>
    </submittedName>
</protein>
<evidence type="ECO:0000256" key="3">
    <source>
        <dbReference type="ARBA" id="ARBA00022448"/>
    </source>
</evidence>
<comment type="subcellular location">
    <subcellularLocation>
        <location evidence="1 14">Cell outer membrane</location>
        <topology evidence="1 14">Multi-pass membrane protein</topology>
    </subcellularLocation>
</comment>
<keyword evidence="3 14" id="KW-0813">Transport</keyword>
<organism evidence="19 22">
    <name type="scientific">Brenneria izbisi</name>
    <dbReference type="NCBI Taxonomy" id="2939450"/>
    <lineage>
        <taxon>Bacteria</taxon>
        <taxon>Pseudomonadati</taxon>
        <taxon>Pseudomonadota</taxon>
        <taxon>Gammaproteobacteria</taxon>
        <taxon>Enterobacterales</taxon>
        <taxon>Pectobacteriaceae</taxon>
        <taxon>Brenneria</taxon>
    </lineage>
</organism>
<keyword evidence="8" id="KW-0408">Iron</keyword>
<dbReference type="Proteomes" id="UP001165569">
    <property type="component" value="Unassembled WGS sequence"/>
</dbReference>
<keyword evidence="12 19" id="KW-0675">Receptor</keyword>
<evidence type="ECO:0000256" key="1">
    <source>
        <dbReference type="ARBA" id="ARBA00004571"/>
    </source>
</evidence>
<keyword evidence="9" id="KW-0406">Ion transport</keyword>
<dbReference type="Pfam" id="PF00593">
    <property type="entry name" value="TonB_dep_Rec_b-barrel"/>
    <property type="match status" value="1"/>
</dbReference>
<evidence type="ECO:0000313" key="22">
    <source>
        <dbReference type="Proteomes" id="UP001165569"/>
    </source>
</evidence>
<accession>A0AA42C4L7</accession>
<keyword evidence="11 14" id="KW-0472">Membrane</keyword>
<evidence type="ECO:0000313" key="19">
    <source>
        <dbReference type="EMBL" id="MCV9880175.1"/>
    </source>
</evidence>
<dbReference type="FunFam" id="2.170.130.10:FF:000001">
    <property type="entry name" value="Catecholate siderophore TonB-dependent receptor"/>
    <property type="match status" value="1"/>
</dbReference>
<dbReference type="RefSeq" id="WP_264091226.1">
    <property type="nucleotide sequence ID" value="NZ_JAMPJT010000013.1"/>
</dbReference>
<keyword evidence="13 14" id="KW-0998">Cell outer membrane</keyword>
<dbReference type="AlphaFoldDB" id="A0AA42C4L7"/>
<dbReference type="PANTHER" id="PTHR32552:SF68">
    <property type="entry name" value="FERRICHROME OUTER MEMBRANE TRANSPORTER_PHAGE RECEPTOR"/>
    <property type="match status" value="1"/>
</dbReference>
<gene>
    <name evidence="19" type="ORF">NC803_15105</name>
    <name evidence="20" type="ORF">NC856_14860</name>
</gene>
<evidence type="ECO:0000256" key="8">
    <source>
        <dbReference type="ARBA" id="ARBA00023004"/>
    </source>
</evidence>
<dbReference type="Gene3D" id="2.170.130.10">
    <property type="entry name" value="TonB-dependent receptor, plug domain"/>
    <property type="match status" value="1"/>
</dbReference>
<name>A0AA42C4L7_9GAMM</name>
<dbReference type="InterPro" id="IPR036942">
    <property type="entry name" value="Beta-barrel_TonB_sf"/>
</dbReference>
<evidence type="ECO:0000256" key="6">
    <source>
        <dbReference type="ARBA" id="ARBA00022692"/>
    </source>
</evidence>
<dbReference type="GO" id="GO:0009279">
    <property type="term" value="C:cell outer membrane"/>
    <property type="evidence" value="ECO:0007669"/>
    <property type="project" value="UniProtKB-SubCell"/>
</dbReference>
<dbReference type="SUPFAM" id="SSF56935">
    <property type="entry name" value="Porins"/>
    <property type="match status" value="1"/>
</dbReference>
<evidence type="ECO:0000313" key="21">
    <source>
        <dbReference type="Proteomes" id="UP001165568"/>
    </source>
</evidence>
<dbReference type="GO" id="GO:0015891">
    <property type="term" value="P:siderophore transport"/>
    <property type="evidence" value="ECO:0007669"/>
    <property type="project" value="InterPro"/>
</dbReference>
<evidence type="ECO:0000259" key="18">
    <source>
        <dbReference type="Pfam" id="PF07715"/>
    </source>
</evidence>
<evidence type="ECO:0000256" key="11">
    <source>
        <dbReference type="ARBA" id="ARBA00023136"/>
    </source>
</evidence>
<evidence type="ECO:0000259" key="17">
    <source>
        <dbReference type="Pfam" id="PF00593"/>
    </source>
</evidence>
<evidence type="ECO:0000256" key="2">
    <source>
        <dbReference type="ARBA" id="ARBA00009810"/>
    </source>
</evidence>
<dbReference type="EMBL" id="JAMPJT010000013">
    <property type="protein sequence ID" value="MCV9880175.1"/>
    <property type="molecule type" value="Genomic_DNA"/>
</dbReference>